<keyword evidence="3" id="KW-1185">Reference proteome</keyword>
<organism evidence="2 3">
    <name type="scientific">Clostridium zeae</name>
    <dbReference type="NCBI Taxonomy" id="2759022"/>
    <lineage>
        <taxon>Bacteria</taxon>
        <taxon>Bacillati</taxon>
        <taxon>Bacillota</taxon>
        <taxon>Clostridia</taxon>
        <taxon>Eubacteriales</taxon>
        <taxon>Clostridiaceae</taxon>
        <taxon>Clostridium</taxon>
    </lineage>
</organism>
<sequence length="155" mass="18594">MRLESIILFSVPMISIISLLFVPKTRFFHAQFIFISVQLLTWVLGLTVVELGLIEYPYRELSSANRTSFFFEYLVMPIMCIHFNVHFPEHSTRVIKVLYYLGITLAFSVVEYLVEKYTLILKYTGWQIYWTYISIIMVFWISRVTTRWYFNEVNE</sequence>
<feature type="transmembrane region" description="Helical" evidence="1">
    <location>
        <begin position="126"/>
        <end position="142"/>
    </location>
</feature>
<keyword evidence="1" id="KW-0472">Membrane</keyword>
<feature type="transmembrane region" description="Helical" evidence="1">
    <location>
        <begin position="30"/>
        <end position="49"/>
    </location>
</feature>
<proteinExistence type="predicted"/>
<evidence type="ECO:0000313" key="2">
    <source>
        <dbReference type="EMBL" id="GFZ32979.1"/>
    </source>
</evidence>
<comment type="caution">
    <text evidence="2">The sequence shown here is derived from an EMBL/GenBank/DDBJ whole genome shotgun (WGS) entry which is preliminary data.</text>
</comment>
<name>A0ABQ1EDZ9_9CLOT</name>
<dbReference type="EMBL" id="BMBA01000004">
    <property type="protein sequence ID" value="GFZ32979.1"/>
    <property type="molecule type" value="Genomic_DNA"/>
</dbReference>
<accession>A0ABQ1EDZ9</accession>
<feature type="transmembrane region" description="Helical" evidence="1">
    <location>
        <begin position="97"/>
        <end position="114"/>
    </location>
</feature>
<keyword evidence="1" id="KW-0812">Transmembrane</keyword>
<dbReference type="Proteomes" id="UP000663802">
    <property type="component" value="Unassembled WGS sequence"/>
</dbReference>
<evidence type="ECO:0000313" key="3">
    <source>
        <dbReference type="Proteomes" id="UP000663802"/>
    </source>
</evidence>
<feature type="transmembrane region" description="Helical" evidence="1">
    <location>
        <begin position="69"/>
        <end position="85"/>
    </location>
</feature>
<keyword evidence="1" id="KW-1133">Transmembrane helix</keyword>
<dbReference type="InterPro" id="IPR048147">
    <property type="entry name" value="CBO0543-like"/>
</dbReference>
<dbReference type="RefSeq" id="WP_206871229.1">
    <property type="nucleotide sequence ID" value="NZ_BMBA01000004.1"/>
</dbReference>
<dbReference type="NCBIfam" id="NF041644">
    <property type="entry name" value="CBO0543_fam"/>
    <property type="match status" value="1"/>
</dbReference>
<gene>
    <name evidence="2" type="ORF">CSC2_35050</name>
</gene>
<reference evidence="2 3" key="1">
    <citation type="journal article" date="2021" name="Int. J. Syst. Evol. Microbiol.">
        <title>Clostridium zeae sp. nov., isolated from corn silage.</title>
        <authorList>
            <person name="Kobayashi H."/>
            <person name="Tanizawa Y."/>
            <person name="Yagura M."/>
            <person name="Sakamoto M."/>
            <person name="Ohkuma M."/>
            <person name="Tohno M."/>
        </authorList>
    </citation>
    <scope>NUCLEOTIDE SEQUENCE [LARGE SCALE GENOMIC DNA]</scope>
    <source>
        <strain evidence="2 3">CSC2</strain>
    </source>
</reference>
<evidence type="ECO:0000256" key="1">
    <source>
        <dbReference type="SAM" id="Phobius"/>
    </source>
</evidence>
<feature type="transmembrane region" description="Helical" evidence="1">
    <location>
        <begin position="6"/>
        <end position="23"/>
    </location>
</feature>
<protein>
    <submittedName>
        <fullName evidence="2">Uncharacterized protein</fullName>
    </submittedName>
</protein>